<protein>
    <recommendedName>
        <fullName evidence="1">DUF7869 domain-containing protein</fullName>
    </recommendedName>
</protein>
<accession>A0A9P0GFF6</accession>
<dbReference type="Proteomes" id="UP001153636">
    <property type="component" value="Chromosome 7"/>
</dbReference>
<dbReference type="OrthoDB" id="6771654at2759"/>
<proteinExistence type="predicted"/>
<organism evidence="2 3">
    <name type="scientific">Psylliodes chrysocephalus</name>
    <dbReference type="NCBI Taxonomy" id="3402493"/>
    <lineage>
        <taxon>Eukaryota</taxon>
        <taxon>Metazoa</taxon>
        <taxon>Ecdysozoa</taxon>
        <taxon>Arthropoda</taxon>
        <taxon>Hexapoda</taxon>
        <taxon>Insecta</taxon>
        <taxon>Pterygota</taxon>
        <taxon>Neoptera</taxon>
        <taxon>Endopterygota</taxon>
        <taxon>Coleoptera</taxon>
        <taxon>Polyphaga</taxon>
        <taxon>Cucujiformia</taxon>
        <taxon>Chrysomeloidea</taxon>
        <taxon>Chrysomelidae</taxon>
        <taxon>Galerucinae</taxon>
        <taxon>Alticini</taxon>
        <taxon>Psylliodes</taxon>
    </lineage>
</organism>
<evidence type="ECO:0000259" key="1">
    <source>
        <dbReference type="Pfam" id="PF25273"/>
    </source>
</evidence>
<dbReference type="InterPro" id="IPR057191">
    <property type="entry name" value="DUF7869"/>
</dbReference>
<dbReference type="Pfam" id="PF25273">
    <property type="entry name" value="DUF7869"/>
    <property type="match status" value="1"/>
</dbReference>
<dbReference type="AlphaFoldDB" id="A0A9P0GFF6"/>
<keyword evidence="3" id="KW-1185">Reference proteome</keyword>
<dbReference type="EMBL" id="OV651819">
    <property type="protein sequence ID" value="CAH1113885.1"/>
    <property type="molecule type" value="Genomic_DNA"/>
</dbReference>
<evidence type="ECO:0000313" key="2">
    <source>
        <dbReference type="EMBL" id="CAH1113885.1"/>
    </source>
</evidence>
<evidence type="ECO:0000313" key="3">
    <source>
        <dbReference type="Proteomes" id="UP001153636"/>
    </source>
</evidence>
<sequence>MTEDQQKCITDQQNNHVKLWKDLRQRMKQDIAHSKLLPEQECITFDMQQTLPLPRIPTNIVFYKRQLWVYNTGIHSGSDDKSYCYVWVEGETGKGAQETGSCFMYHLKKFLKSGVKNLILWSDSCGGQNRNIKIVLLLKVLLANHATLQTISHRFLEPGHTYLPNDTDFGKIETALKSQQKIYTPDEYIDVMRSCKKKNPLTVTRMKTVDFYSTAKLEKLIVNRKKGTAGEKINWLRTKEILLKKENPYSIYMRSTFDEDFIEVDIKRKPLRGKPTVEAFEDNLLPLWPNGKEITAAKLADLQAMLDLIPKDCHYIYTNLVGNASLEDDIDGYAGEPDYEMEDDES</sequence>
<name>A0A9P0GFF6_9CUCU</name>
<dbReference type="PANTHER" id="PTHR10773:SF19">
    <property type="match status" value="1"/>
</dbReference>
<gene>
    <name evidence="2" type="ORF">PSYICH_LOCUS13502</name>
</gene>
<dbReference type="PANTHER" id="PTHR10773">
    <property type="entry name" value="DNA-DIRECTED RNA POLYMERASES I, II, AND III SUBUNIT RPABC2"/>
    <property type="match status" value="1"/>
</dbReference>
<feature type="domain" description="DUF7869" evidence="1">
    <location>
        <begin position="69"/>
        <end position="211"/>
    </location>
</feature>
<reference evidence="2" key="1">
    <citation type="submission" date="2022-01" db="EMBL/GenBank/DDBJ databases">
        <authorList>
            <person name="King R."/>
        </authorList>
    </citation>
    <scope>NUCLEOTIDE SEQUENCE</scope>
</reference>